<gene>
    <name evidence="1" type="ORF">ACFQ4R_00305</name>
</gene>
<dbReference type="RefSeq" id="WP_125648390.1">
    <property type="nucleotide sequence ID" value="NZ_JBHTOH010000006.1"/>
</dbReference>
<proteinExistence type="predicted"/>
<keyword evidence="2" id="KW-1185">Reference proteome</keyword>
<protein>
    <submittedName>
        <fullName evidence="1">Uncharacterized protein</fullName>
    </submittedName>
</protein>
<dbReference type="Proteomes" id="UP001597191">
    <property type="component" value="Unassembled WGS sequence"/>
</dbReference>
<reference evidence="2" key="1">
    <citation type="journal article" date="2019" name="Int. J. Syst. Evol. Microbiol.">
        <title>The Global Catalogue of Microorganisms (GCM) 10K type strain sequencing project: providing services to taxonomists for standard genome sequencing and annotation.</title>
        <authorList>
            <consortium name="The Broad Institute Genomics Platform"/>
            <consortium name="The Broad Institute Genome Sequencing Center for Infectious Disease"/>
            <person name="Wu L."/>
            <person name="Ma J."/>
        </authorList>
    </citation>
    <scope>NUCLEOTIDE SEQUENCE [LARGE SCALE GENOMIC DNA]</scope>
    <source>
        <strain evidence="2">CCM 8937</strain>
    </source>
</reference>
<sequence length="109" mass="12986">MRNYRRFRTLHGLVKENEQSGSYQASQAEYQQWQQDYQAAKTIRSDSRDDYQIGYDQAVNDFRSQHLFQHYPTKLIAWEAQVSDERTAEIVDYIKGYHAAEQQLTVTKF</sequence>
<evidence type="ECO:0000313" key="2">
    <source>
        <dbReference type="Proteomes" id="UP001597191"/>
    </source>
</evidence>
<organism evidence="1 2">
    <name type="scientific">Lapidilactobacillus gannanensis</name>
    <dbReference type="NCBI Taxonomy" id="2486002"/>
    <lineage>
        <taxon>Bacteria</taxon>
        <taxon>Bacillati</taxon>
        <taxon>Bacillota</taxon>
        <taxon>Bacilli</taxon>
        <taxon>Lactobacillales</taxon>
        <taxon>Lactobacillaceae</taxon>
        <taxon>Lapidilactobacillus</taxon>
    </lineage>
</organism>
<evidence type="ECO:0000313" key="1">
    <source>
        <dbReference type="EMBL" id="MFD1410073.1"/>
    </source>
</evidence>
<name>A0ABW4BLF8_9LACO</name>
<comment type="caution">
    <text evidence="1">The sequence shown here is derived from an EMBL/GenBank/DDBJ whole genome shotgun (WGS) entry which is preliminary data.</text>
</comment>
<dbReference type="EMBL" id="JBHTOH010000006">
    <property type="protein sequence ID" value="MFD1410073.1"/>
    <property type="molecule type" value="Genomic_DNA"/>
</dbReference>
<accession>A0ABW4BLF8</accession>